<organism evidence="1 2">
    <name type="scientific">Aquimarina algicola</name>
    <dbReference type="NCBI Taxonomy" id="2589995"/>
    <lineage>
        <taxon>Bacteria</taxon>
        <taxon>Pseudomonadati</taxon>
        <taxon>Bacteroidota</taxon>
        <taxon>Flavobacteriia</taxon>
        <taxon>Flavobacteriales</taxon>
        <taxon>Flavobacteriaceae</taxon>
        <taxon>Aquimarina</taxon>
    </lineage>
</organism>
<evidence type="ECO:0000313" key="1">
    <source>
        <dbReference type="EMBL" id="TPN87699.1"/>
    </source>
</evidence>
<keyword evidence="2" id="KW-1185">Reference proteome</keyword>
<gene>
    <name evidence="1" type="ORF">FHK87_08975</name>
</gene>
<proteinExistence type="predicted"/>
<dbReference type="Proteomes" id="UP000315540">
    <property type="component" value="Unassembled WGS sequence"/>
</dbReference>
<evidence type="ECO:0000313" key="2">
    <source>
        <dbReference type="Proteomes" id="UP000315540"/>
    </source>
</evidence>
<comment type="caution">
    <text evidence="1">The sequence shown here is derived from an EMBL/GenBank/DDBJ whole genome shotgun (WGS) entry which is preliminary data.</text>
</comment>
<dbReference type="OrthoDB" id="1156570at2"/>
<protein>
    <submittedName>
        <fullName evidence="1">Uncharacterized protein</fullName>
    </submittedName>
</protein>
<dbReference type="EMBL" id="VFWZ01000002">
    <property type="protein sequence ID" value="TPN87699.1"/>
    <property type="molecule type" value="Genomic_DNA"/>
</dbReference>
<name>A0A504JLQ3_9FLAO</name>
<accession>A0A504JLQ3</accession>
<reference evidence="1 2" key="1">
    <citation type="submission" date="2019-06" db="EMBL/GenBank/DDBJ databases">
        <authorList>
            <person name="Meng X."/>
        </authorList>
    </citation>
    <scope>NUCLEOTIDE SEQUENCE [LARGE SCALE GENOMIC DNA]</scope>
    <source>
        <strain evidence="1 2">M625</strain>
    </source>
</reference>
<dbReference type="PROSITE" id="PS51257">
    <property type="entry name" value="PROKAR_LIPOPROTEIN"/>
    <property type="match status" value="1"/>
</dbReference>
<sequence length="546" mass="61806">MFKLKINYIFFLVICFMVSCDKNEAIIDTENIAEINEISNQETKILLDNGNSIRFQQIDDGELKGTFILEESTCEDCSVLNNITEMNGKELSTEEIFWALSKPGANVPEFLKTNLSKKSITKEQGWARETVLTFPNRIEITPIRAVVACKNSNFTSSIAGGFLGEPEFVALDKTPNNYNGFVNDCASLTPSACNKGPKYRLHAVMNNIKKWKGKICSRAIQNSSNDHYFPNSTTGSICQSPPCSSYVGPELYFEYLSNGKWKSMKNVEQGEFAGFEVPANTTKVYTYSWNTNVKTSFRLRVKNAMGKDQFDFMMDQEDVVVGGDNNGGSGGEISPEDFPKIPDHVNISGMNSYYLIVDFTNMIDSKPTITIPKSFLSYLPQYEDKIIFPNNFCGIEVRKAHRFAWFDNGGQVVFDHPYNSMEEDEYMSSAPGNPYHDDYLGGIRFAGPIGACSSSNKNWKFPSPLTATQTVMDQPLKLVIELNSDSEVRFFDYALQEGKPINYDKLFKEVDFNKMIKWFNQTFYYGFKWWVDAICEEDPSACPLED</sequence>
<dbReference type="RefSeq" id="WP_140592339.1">
    <property type="nucleotide sequence ID" value="NZ_VFWZ01000002.1"/>
</dbReference>
<dbReference type="AlphaFoldDB" id="A0A504JLQ3"/>